<dbReference type="EMBL" id="BSUZ01000001">
    <property type="protein sequence ID" value="GMA86769.1"/>
    <property type="molecule type" value="Genomic_DNA"/>
</dbReference>
<evidence type="ECO:0000313" key="1">
    <source>
        <dbReference type="EMBL" id="GMA86769.1"/>
    </source>
</evidence>
<dbReference type="Pfam" id="PF00132">
    <property type="entry name" value="Hexapep"/>
    <property type="match status" value="1"/>
</dbReference>
<sequence length="106" mass="10844">MNQGATIHAEQSVTIGSHVHVGDGVALCDTDFHEVDPGEGVHVAPVVIGDGVWLARSVTVLPGAVVGEGTVVAAGSVVRGEPAPWVVAAGAPARPVRDVRTRGRRR</sequence>
<gene>
    <name evidence="1" type="ORF">GCM10025868_20190</name>
</gene>
<dbReference type="Gene3D" id="2.160.10.10">
    <property type="entry name" value="Hexapeptide repeat proteins"/>
    <property type="match status" value="1"/>
</dbReference>
<accession>A0ABQ6JHC9</accession>
<dbReference type="SUPFAM" id="SSF51161">
    <property type="entry name" value="Trimeric LpxA-like enzymes"/>
    <property type="match status" value="1"/>
</dbReference>
<comment type="caution">
    <text evidence="1">The sequence shown here is derived from an EMBL/GenBank/DDBJ whole genome shotgun (WGS) entry which is preliminary data.</text>
</comment>
<dbReference type="Proteomes" id="UP001157017">
    <property type="component" value="Unassembled WGS sequence"/>
</dbReference>
<proteinExistence type="predicted"/>
<organism evidence="1 2">
    <name type="scientific">Angustibacter aerolatus</name>
    <dbReference type="NCBI Taxonomy" id="1162965"/>
    <lineage>
        <taxon>Bacteria</taxon>
        <taxon>Bacillati</taxon>
        <taxon>Actinomycetota</taxon>
        <taxon>Actinomycetes</taxon>
        <taxon>Kineosporiales</taxon>
        <taxon>Kineosporiaceae</taxon>
    </lineage>
</organism>
<dbReference type="CDD" id="cd04647">
    <property type="entry name" value="LbH_MAT_like"/>
    <property type="match status" value="1"/>
</dbReference>
<evidence type="ECO:0000313" key="2">
    <source>
        <dbReference type="Proteomes" id="UP001157017"/>
    </source>
</evidence>
<protein>
    <recommendedName>
        <fullName evidence="3">Acyltransferase</fullName>
    </recommendedName>
</protein>
<dbReference type="InterPro" id="IPR051159">
    <property type="entry name" value="Hexapeptide_acetyltransf"/>
</dbReference>
<keyword evidence="2" id="KW-1185">Reference proteome</keyword>
<evidence type="ECO:0008006" key="3">
    <source>
        <dbReference type="Google" id="ProtNLM"/>
    </source>
</evidence>
<dbReference type="InterPro" id="IPR011004">
    <property type="entry name" value="Trimer_LpxA-like_sf"/>
</dbReference>
<dbReference type="PANTHER" id="PTHR23416">
    <property type="entry name" value="SIALIC ACID SYNTHASE-RELATED"/>
    <property type="match status" value="1"/>
</dbReference>
<dbReference type="InterPro" id="IPR001451">
    <property type="entry name" value="Hexapep"/>
</dbReference>
<reference evidence="2" key="1">
    <citation type="journal article" date="2019" name="Int. J. Syst. Evol. Microbiol.">
        <title>The Global Catalogue of Microorganisms (GCM) 10K type strain sequencing project: providing services to taxonomists for standard genome sequencing and annotation.</title>
        <authorList>
            <consortium name="The Broad Institute Genomics Platform"/>
            <consortium name="The Broad Institute Genome Sequencing Center for Infectious Disease"/>
            <person name="Wu L."/>
            <person name="Ma J."/>
        </authorList>
    </citation>
    <scope>NUCLEOTIDE SEQUENCE [LARGE SCALE GENOMIC DNA]</scope>
    <source>
        <strain evidence="2">NBRC 108730</strain>
    </source>
</reference>
<name>A0ABQ6JHC9_9ACTN</name>